<evidence type="ECO:0000313" key="2">
    <source>
        <dbReference type="Proteomes" id="UP000675881"/>
    </source>
</evidence>
<protein>
    <submittedName>
        <fullName evidence="1">(salmon louse) hypothetical protein</fullName>
    </submittedName>
</protein>
<dbReference type="EMBL" id="HG994584">
    <property type="protein sequence ID" value="CAF2960605.1"/>
    <property type="molecule type" value="Genomic_DNA"/>
</dbReference>
<dbReference type="AlphaFoldDB" id="A0A7R8CXF4"/>
<sequence length="163" mass="19341">MQTLIVEIHAKTVTQYKPRRSVERFHRSLPQTRKVRWTSWRECRSSLNPDVNNGIIYREAEVLPHHNYDGCEGIWEERVRTSSATYRSNETQDVRAKQKAHHWFKHHGYAIQTFSNNKIWTRDLTWNSRNSHLLTFFVDEFPQIIKTKHPEMAILLGNLATNG</sequence>
<name>A0A7R8CXF4_LEPSM</name>
<reference evidence="1" key="1">
    <citation type="submission" date="2021-02" db="EMBL/GenBank/DDBJ databases">
        <authorList>
            <person name="Bekaert M."/>
        </authorList>
    </citation>
    <scope>NUCLEOTIDE SEQUENCE</scope>
    <source>
        <strain evidence="1">IoA-00</strain>
    </source>
</reference>
<accession>A0A7R8CXF4</accession>
<keyword evidence="2" id="KW-1185">Reference proteome</keyword>
<proteinExistence type="predicted"/>
<evidence type="ECO:0000313" key="1">
    <source>
        <dbReference type="EMBL" id="CAF2960605.1"/>
    </source>
</evidence>
<dbReference type="Proteomes" id="UP000675881">
    <property type="component" value="Chromosome 5"/>
</dbReference>
<gene>
    <name evidence="1" type="ORF">LSAA_10494</name>
</gene>
<organism evidence="1 2">
    <name type="scientific">Lepeophtheirus salmonis</name>
    <name type="common">Salmon louse</name>
    <name type="synonym">Caligus salmonis</name>
    <dbReference type="NCBI Taxonomy" id="72036"/>
    <lineage>
        <taxon>Eukaryota</taxon>
        <taxon>Metazoa</taxon>
        <taxon>Ecdysozoa</taxon>
        <taxon>Arthropoda</taxon>
        <taxon>Crustacea</taxon>
        <taxon>Multicrustacea</taxon>
        <taxon>Hexanauplia</taxon>
        <taxon>Copepoda</taxon>
        <taxon>Siphonostomatoida</taxon>
        <taxon>Caligidae</taxon>
        <taxon>Lepeophtheirus</taxon>
    </lineage>
</organism>